<dbReference type="PANTHER" id="PTHR46254:SF6">
    <property type="entry name" value="HIGH MOBILITY GROUP AT-HOOK 2"/>
    <property type="match status" value="1"/>
</dbReference>
<feature type="signal peptide" evidence="1">
    <location>
        <begin position="1"/>
        <end position="16"/>
    </location>
</feature>
<evidence type="ECO:0008006" key="4">
    <source>
        <dbReference type="Google" id="ProtNLM"/>
    </source>
</evidence>
<reference evidence="2 3" key="1">
    <citation type="submission" date="2013-03" db="EMBL/GenBank/DDBJ databases">
        <authorList>
            <person name="Warren W."/>
            <person name="Wilson R.K."/>
        </authorList>
    </citation>
    <scope>NUCLEOTIDE SEQUENCE</scope>
</reference>
<evidence type="ECO:0000313" key="3">
    <source>
        <dbReference type="Proteomes" id="UP000233100"/>
    </source>
</evidence>
<dbReference type="Ensembl" id="ENSMFAT00000097052.1">
    <property type="protein sequence ID" value="ENSMFAP00000052322.1"/>
    <property type="gene ID" value="ENSMFAG00000064501.1"/>
</dbReference>
<sequence>MCFFFFFSFWDRVSLCRQAGVQWRDLGSLQLPPSRFKQFSCLSLSSSWDYRRVPPPPANFCIFGRDEVSPCWPGSSRSLDLVIHLPRPPKGLGLQA</sequence>
<name>A0A7N9CPZ1_MACFA</name>
<protein>
    <recommendedName>
        <fullName evidence="4">Secreted protein</fullName>
    </recommendedName>
</protein>
<evidence type="ECO:0000313" key="2">
    <source>
        <dbReference type="Ensembl" id="ENSMFAP00000052322.1"/>
    </source>
</evidence>
<reference evidence="2" key="2">
    <citation type="submission" date="2025-08" db="UniProtKB">
        <authorList>
            <consortium name="Ensembl"/>
        </authorList>
    </citation>
    <scope>IDENTIFICATION</scope>
</reference>
<dbReference type="GeneTree" id="ENSGT00940000161627"/>
<proteinExistence type="predicted"/>
<reference evidence="2" key="3">
    <citation type="submission" date="2025-09" db="UniProtKB">
        <authorList>
            <consortium name="Ensembl"/>
        </authorList>
    </citation>
    <scope>IDENTIFICATION</scope>
</reference>
<keyword evidence="3" id="KW-1185">Reference proteome</keyword>
<keyword evidence="1" id="KW-0732">Signal</keyword>
<evidence type="ECO:0000256" key="1">
    <source>
        <dbReference type="SAM" id="SignalP"/>
    </source>
</evidence>
<dbReference type="PANTHER" id="PTHR46254">
    <property type="entry name" value="PROTEIN GVQW1-RELATED"/>
    <property type="match status" value="1"/>
</dbReference>
<dbReference type="AlphaFoldDB" id="A0A7N9CPZ1"/>
<feature type="chain" id="PRO_5030850655" description="Secreted protein" evidence="1">
    <location>
        <begin position="17"/>
        <end position="96"/>
    </location>
</feature>
<accession>A0A7N9CPZ1</accession>
<organism evidence="2 3">
    <name type="scientific">Macaca fascicularis</name>
    <name type="common">Crab-eating macaque</name>
    <name type="synonym">Cynomolgus monkey</name>
    <dbReference type="NCBI Taxonomy" id="9541"/>
    <lineage>
        <taxon>Eukaryota</taxon>
        <taxon>Metazoa</taxon>
        <taxon>Chordata</taxon>
        <taxon>Craniata</taxon>
        <taxon>Vertebrata</taxon>
        <taxon>Euteleostomi</taxon>
        <taxon>Mammalia</taxon>
        <taxon>Eutheria</taxon>
        <taxon>Euarchontoglires</taxon>
        <taxon>Primates</taxon>
        <taxon>Haplorrhini</taxon>
        <taxon>Catarrhini</taxon>
        <taxon>Cercopithecidae</taxon>
        <taxon>Cercopithecinae</taxon>
        <taxon>Macaca</taxon>
    </lineage>
</organism>
<dbReference type="Proteomes" id="UP000233100">
    <property type="component" value="Chromosome 12"/>
</dbReference>